<feature type="transmembrane region" description="Helical" evidence="1">
    <location>
        <begin position="12"/>
        <end position="30"/>
    </location>
</feature>
<dbReference type="EMBL" id="FJZI01000005">
    <property type="protein sequence ID" value="CZX65286.1"/>
    <property type="molecule type" value="Genomic_DNA"/>
</dbReference>
<evidence type="ECO:0000256" key="1">
    <source>
        <dbReference type="SAM" id="Phobius"/>
    </source>
</evidence>
<keyword evidence="1" id="KW-0812">Transmembrane</keyword>
<proteinExistence type="predicted"/>
<evidence type="ECO:0000313" key="2">
    <source>
        <dbReference type="EMBL" id="CZX65286.1"/>
    </source>
</evidence>
<gene>
    <name evidence="2" type="ORF">SAMEA2273372_02491</name>
</gene>
<organism evidence="2 3">
    <name type="scientific">Enterobacter bugandensis</name>
    <dbReference type="NCBI Taxonomy" id="881260"/>
    <lineage>
        <taxon>Bacteria</taxon>
        <taxon>Pseudomonadati</taxon>
        <taxon>Pseudomonadota</taxon>
        <taxon>Gammaproteobacteria</taxon>
        <taxon>Enterobacterales</taxon>
        <taxon>Enterobacteriaceae</taxon>
        <taxon>Enterobacter</taxon>
    </lineage>
</organism>
<dbReference type="AlphaFoldDB" id="A0A822WXC2"/>
<name>A0A822WXC2_9ENTR</name>
<protein>
    <submittedName>
        <fullName evidence="2">Uncharacterized protein</fullName>
    </submittedName>
</protein>
<dbReference type="Proteomes" id="UP000076063">
    <property type="component" value="Unassembled WGS sequence"/>
</dbReference>
<evidence type="ECO:0000313" key="3">
    <source>
        <dbReference type="Proteomes" id="UP000076063"/>
    </source>
</evidence>
<keyword evidence="1" id="KW-0472">Membrane</keyword>
<comment type="caution">
    <text evidence="2">The sequence shown here is derived from an EMBL/GenBank/DDBJ whole genome shotgun (WGS) entry which is preliminary data.</text>
</comment>
<keyword evidence="1" id="KW-1133">Transmembrane helix</keyword>
<sequence>MSLFSLSSPVRLLLAMVLILFLGLAVRWAVALP</sequence>
<accession>A0A822WXC2</accession>
<reference evidence="2 3" key="1">
    <citation type="submission" date="2016-03" db="EMBL/GenBank/DDBJ databases">
        <authorList>
            <consortium name="Pathogen Informatics"/>
        </authorList>
    </citation>
    <scope>NUCLEOTIDE SEQUENCE [LARGE SCALE GENOMIC DNA]</scope>
    <source>
        <strain evidence="3">e1527</strain>
    </source>
</reference>